<proteinExistence type="predicted"/>
<gene>
    <name evidence="1" type="ORF">FWILDA_LOCUS13781</name>
</gene>
<evidence type="ECO:0000313" key="1">
    <source>
        <dbReference type="EMBL" id="CAI2188838.1"/>
    </source>
</evidence>
<protein>
    <submittedName>
        <fullName evidence="1">10005_t:CDS:1</fullName>
    </submittedName>
</protein>
<name>A0A9W4T1I9_9GLOM</name>
<dbReference type="AlphaFoldDB" id="A0A9W4T1I9"/>
<dbReference type="EMBL" id="CAMKVN010005431">
    <property type="protein sequence ID" value="CAI2188838.1"/>
    <property type="molecule type" value="Genomic_DNA"/>
</dbReference>
<sequence length="111" mass="12272">MHYLLSSDPPLVAQKRYQTDISKWSILHRSVFEPGIGAEKGLPSTPFIHIKILKGSNRTTASPELLSPKTLPVMCGSTFTVLSVGDNDVLNLNKRTLPSKHHRLGLGQNDR</sequence>
<dbReference type="Proteomes" id="UP001153678">
    <property type="component" value="Unassembled WGS sequence"/>
</dbReference>
<accession>A0A9W4T1I9</accession>
<reference evidence="1" key="1">
    <citation type="submission" date="2022-08" db="EMBL/GenBank/DDBJ databases">
        <authorList>
            <person name="Kallberg Y."/>
            <person name="Tangrot J."/>
            <person name="Rosling A."/>
        </authorList>
    </citation>
    <scope>NUCLEOTIDE SEQUENCE</scope>
    <source>
        <strain evidence="1">Wild A</strain>
    </source>
</reference>
<keyword evidence="2" id="KW-1185">Reference proteome</keyword>
<evidence type="ECO:0000313" key="2">
    <source>
        <dbReference type="Proteomes" id="UP001153678"/>
    </source>
</evidence>
<organism evidence="1 2">
    <name type="scientific">Funneliformis geosporum</name>
    <dbReference type="NCBI Taxonomy" id="1117311"/>
    <lineage>
        <taxon>Eukaryota</taxon>
        <taxon>Fungi</taxon>
        <taxon>Fungi incertae sedis</taxon>
        <taxon>Mucoromycota</taxon>
        <taxon>Glomeromycotina</taxon>
        <taxon>Glomeromycetes</taxon>
        <taxon>Glomerales</taxon>
        <taxon>Glomeraceae</taxon>
        <taxon>Funneliformis</taxon>
    </lineage>
</organism>
<comment type="caution">
    <text evidence="1">The sequence shown here is derived from an EMBL/GenBank/DDBJ whole genome shotgun (WGS) entry which is preliminary data.</text>
</comment>